<dbReference type="PROSITE" id="PS50943">
    <property type="entry name" value="HTH_CROC1"/>
    <property type="match status" value="1"/>
</dbReference>
<dbReference type="OrthoDB" id="3542608at2"/>
<keyword evidence="3" id="KW-1185">Reference proteome</keyword>
<accession>A0A4S8QEZ4</accession>
<comment type="caution">
    <text evidence="2">The sequence shown here is derived from an EMBL/GenBank/DDBJ whole genome shotgun (WGS) entry which is preliminary data.</text>
</comment>
<dbReference type="PANTHER" id="PTHR35010:SF2">
    <property type="entry name" value="BLL4672 PROTEIN"/>
    <property type="match status" value="1"/>
</dbReference>
<evidence type="ECO:0000313" key="3">
    <source>
        <dbReference type="Proteomes" id="UP000308760"/>
    </source>
</evidence>
<dbReference type="InterPro" id="IPR041413">
    <property type="entry name" value="MLTR_LBD"/>
</dbReference>
<dbReference type="InterPro" id="IPR010982">
    <property type="entry name" value="Lambda_DNA-bd_dom_sf"/>
</dbReference>
<dbReference type="Pfam" id="PF17765">
    <property type="entry name" value="MLTR_LBD"/>
    <property type="match status" value="1"/>
</dbReference>
<dbReference type="AlphaFoldDB" id="A0A4S8QEZ4"/>
<sequence length="298" mass="33171">MAGVRQGMGTELGQFLRAWREKTSPEDVGLAAGPGVRRTPGLRREEIAMLAGVSTGYYRRLERGTETRPSPQVANALARALRLNEAELRHLRILVARADCRVASKVTPNRSVPPGIELMLESLRPYPAVVTSRSYDLLAANPSGMRMLDGIEDLPPEKRNLARALFLQPVARKRCGDWEIMARGCVVRLRRLAATEPPAPDHSGLVRELRALSREFAELWDRYEVEEPVYGERNFHHPEIGEVKMGFQAMEIQGTPGHRLLYCFAVPGSPEHEALLRLDGNIPAARHSFAAEQSETAV</sequence>
<evidence type="ECO:0000313" key="2">
    <source>
        <dbReference type="EMBL" id="THV39819.1"/>
    </source>
</evidence>
<feature type="domain" description="HTH cro/C1-type" evidence="1">
    <location>
        <begin position="41"/>
        <end position="88"/>
    </location>
</feature>
<dbReference type="PANTHER" id="PTHR35010">
    <property type="entry name" value="BLL4672 PROTEIN-RELATED"/>
    <property type="match status" value="1"/>
</dbReference>
<evidence type="ECO:0000259" key="1">
    <source>
        <dbReference type="PROSITE" id="PS50943"/>
    </source>
</evidence>
<dbReference type="EMBL" id="STGY01000061">
    <property type="protein sequence ID" value="THV39819.1"/>
    <property type="molecule type" value="Genomic_DNA"/>
</dbReference>
<reference evidence="3" key="1">
    <citation type="submission" date="2019-04" db="EMBL/GenBank/DDBJ databases">
        <title>Nocardioides xinjiangensis sp. nov.</title>
        <authorList>
            <person name="Liu S."/>
        </authorList>
    </citation>
    <scope>NUCLEOTIDE SEQUENCE [LARGE SCALE GENOMIC DNA]</scope>
    <source>
        <strain evidence="3">18</strain>
    </source>
</reference>
<dbReference type="Gene3D" id="1.10.260.40">
    <property type="entry name" value="lambda repressor-like DNA-binding domains"/>
    <property type="match status" value="1"/>
</dbReference>
<dbReference type="Proteomes" id="UP000308760">
    <property type="component" value="Unassembled WGS sequence"/>
</dbReference>
<dbReference type="SMART" id="SM00530">
    <property type="entry name" value="HTH_XRE"/>
    <property type="match status" value="1"/>
</dbReference>
<name>A0A4S8QEZ4_9ACTN</name>
<dbReference type="CDD" id="cd00093">
    <property type="entry name" value="HTH_XRE"/>
    <property type="match status" value="1"/>
</dbReference>
<protein>
    <submittedName>
        <fullName evidence="2">Helix-turn-helix domain-containing protein</fullName>
    </submittedName>
</protein>
<dbReference type="Pfam" id="PF13560">
    <property type="entry name" value="HTH_31"/>
    <property type="match status" value="1"/>
</dbReference>
<dbReference type="RefSeq" id="WP_136535648.1">
    <property type="nucleotide sequence ID" value="NZ_STGY01000061.1"/>
</dbReference>
<reference evidence="2 3" key="2">
    <citation type="submission" date="2019-05" db="EMBL/GenBank/DDBJ databases">
        <title>Glycomyces buryatensis sp. nov.</title>
        <authorList>
            <person name="Nikitina E."/>
        </authorList>
    </citation>
    <scope>NUCLEOTIDE SEQUENCE [LARGE SCALE GENOMIC DNA]</scope>
    <source>
        <strain evidence="2 3">18</strain>
    </source>
</reference>
<dbReference type="Gene3D" id="3.30.450.180">
    <property type="match status" value="1"/>
</dbReference>
<dbReference type="InterPro" id="IPR001387">
    <property type="entry name" value="Cro/C1-type_HTH"/>
</dbReference>
<dbReference type="SUPFAM" id="SSF47413">
    <property type="entry name" value="lambda repressor-like DNA-binding domains"/>
    <property type="match status" value="1"/>
</dbReference>
<gene>
    <name evidence="2" type="ORF">FAB82_16550</name>
</gene>
<proteinExistence type="predicted"/>
<organism evidence="2 3">
    <name type="scientific">Glycomyces buryatensis</name>
    <dbReference type="NCBI Taxonomy" id="2570927"/>
    <lineage>
        <taxon>Bacteria</taxon>
        <taxon>Bacillati</taxon>
        <taxon>Actinomycetota</taxon>
        <taxon>Actinomycetes</taxon>
        <taxon>Glycomycetales</taxon>
        <taxon>Glycomycetaceae</taxon>
        <taxon>Glycomyces</taxon>
    </lineage>
</organism>
<dbReference type="GO" id="GO:0003677">
    <property type="term" value="F:DNA binding"/>
    <property type="evidence" value="ECO:0007669"/>
    <property type="project" value="InterPro"/>
</dbReference>